<accession>A0A177NNP3</accession>
<keyword evidence="4" id="KW-1185">Reference proteome</keyword>
<comment type="caution">
    <text evidence="3">The sequence shown here is derived from an EMBL/GenBank/DDBJ whole genome shotgun (WGS) entry which is preliminary data.</text>
</comment>
<dbReference type="Proteomes" id="UP000077628">
    <property type="component" value="Unassembled WGS sequence"/>
</dbReference>
<dbReference type="AlphaFoldDB" id="A0A177NNP3"/>
<dbReference type="RefSeq" id="WP_064027982.1">
    <property type="nucleotide sequence ID" value="NZ_LUUK01000156.1"/>
</dbReference>
<keyword evidence="1" id="KW-0812">Transmembrane</keyword>
<organism evidence="3 4">
    <name type="scientific">Methylomonas koyamae</name>
    <dbReference type="NCBI Taxonomy" id="702114"/>
    <lineage>
        <taxon>Bacteria</taxon>
        <taxon>Pseudomonadati</taxon>
        <taxon>Pseudomonadota</taxon>
        <taxon>Gammaproteobacteria</taxon>
        <taxon>Methylococcales</taxon>
        <taxon>Methylococcaceae</taxon>
        <taxon>Methylomonas</taxon>
    </lineage>
</organism>
<evidence type="ECO:0000256" key="2">
    <source>
        <dbReference type="SAM" id="SignalP"/>
    </source>
</evidence>
<dbReference type="EMBL" id="LUUK01000156">
    <property type="protein sequence ID" value="OAI19575.1"/>
    <property type="molecule type" value="Genomic_DNA"/>
</dbReference>
<evidence type="ECO:0000313" key="3">
    <source>
        <dbReference type="EMBL" id="OAI19575.1"/>
    </source>
</evidence>
<evidence type="ECO:0008006" key="5">
    <source>
        <dbReference type="Google" id="ProtNLM"/>
    </source>
</evidence>
<gene>
    <name evidence="3" type="ORF">A1355_04295</name>
</gene>
<name>A0A177NNP3_9GAMM</name>
<dbReference type="OrthoDB" id="5565962at2"/>
<feature type="chain" id="PRO_5008069362" description="PEP-CTERM protein-sorting domain-containing protein" evidence="2">
    <location>
        <begin position="27"/>
        <end position="206"/>
    </location>
</feature>
<feature type="transmembrane region" description="Helical" evidence="1">
    <location>
        <begin position="177"/>
        <end position="196"/>
    </location>
</feature>
<keyword evidence="1" id="KW-1133">Transmembrane helix</keyword>
<evidence type="ECO:0000313" key="4">
    <source>
        <dbReference type="Proteomes" id="UP000077628"/>
    </source>
</evidence>
<protein>
    <recommendedName>
        <fullName evidence="5">PEP-CTERM protein-sorting domain-containing protein</fullName>
    </recommendedName>
</protein>
<feature type="signal peptide" evidence="2">
    <location>
        <begin position="1"/>
        <end position="26"/>
    </location>
</feature>
<reference evidence="4" key="1">
    <citation type="submission" date="2016-03" db="EMBL/GenBank/DDBJ databases">
        <authorList>
            <person name="Heylen K."/>
            <person name="De Vos P."/>
            <person name="Vekeman B."/>
        </authorList>
    </citation>
    <scope>NUCLEOTIDE SEQUENCE [LARGE SCALE GENOMIC DNA]</scope>
    <source>
        <strain evidence="4">R-45383</strain>
    </source>
</reference>
<evidence type="ECO:0000256" key="1">
    <source>
        <dbReference type="SAM" id="Phobius"/>
    </source>
</evidence>
<proteinExistence type="predicted"/>
<keyword evidence="2" id="KW-0732">Signal</keyword>
<sequence>MEKKTSLTIVKAGFCLSLLSPLPASATNVYIDVSSGTPVISSNDIWFAPLGGGTSVTQIIPGGWAISFSMGGVWNGFGGPNRGLELTDLYTGKLVDSFGVDSVSWSGFLDYTTVYSQLYIQDSAGDVTGRTPRINNAPVSSAVEIPGEFQLAMSNMHTAYTTFDVYLKGFTVNASPIPLPAAAWLFGSAVFGFVGLSRGRVKRSAG</sequence>
<keyword evidence="1" id="KW-0472">Membrane</keyword>